<dbReference type="KEGG" id="mes:Meso_3115"/>
<dbReference type="InterPro" id="IPR036388">
    <property type="entry name" value="WH-like_DNA-bd_sf"/>
</dbReference>
<sequence length="442" mass="47441">MSISTEVQNWRQTAPPVQGGNVTAGIRHDEMRKRNRALVIAAVRQSDQPSRTEIAKLTGLSHSTISTISAGLIAEGTMREVEQDGDTAPTRRGRPQVALSLNPDAASVACLYLSFNSLSVVLADYRGDVINQRTHRLDTLAMSRQDLLEATIAALQDLTRDRGEFLRISCAVQGITDSAGRELLWSPITPLSHLPVGAALEDAFGVPTTVQNDSNMMAEALRWLNPKRYSDNFIAILLSHGIGMGLMLNGKMFSGTRSSAGEFGHMIHKPGGALCRCGRMGCIEAYAGNYAIWRRASGRSPEERPVADIEAGEMEKLAQRARCEEGPARQAFREAGRAIGFGLGNLFALIDPAPVAIIGQGTAAFDILEPEIRSALAETAGGQHAEAISFETMPRARPLILHGAAMTALTDLDRHVFAGGPGVRSDEPAKGRRKMALVSSPG</sequence>
<dbReference type="PANTHER" id="PTHR18964:SF173">
    <property type="entry name" value="GLUCOKINASE"/>
    <property type="match status" value="1"/>
</dbReference>
<dbReference type="InterPro" id="IPR000600">
    <property type="entry name" value="ROK"/>
</dbReference>
<gene>
    <name evidence="3" type="ordered locus">Meso_3115</name>
</gene>
<dbReference type="InterPro" id="IPR036390">
    <property type="entry name" value="WH_DNA-bd_sf"/>
</dbReference>
<dbReference type="eggNOG" id="COG1940">
    <property type="taxonomic scope" value="Bacteria"/>
</dbReference>
<evidence type="ECO:0000256" key="2">
    <source>
        <dbReference type="SAM" id="MobiDB-lite"/>
    </source>
</evidence>
<name>Q11DN8_CHESB</name>
<evidence type="ECO:0000256" key="1">
    <source>
        <dbReference type="ARBA" id="ARBA00006479"/>
    </source>
</evidence>
<feature type="region of interest" description="Disordered" evidence="2">
    <location>
        <begin position="1"/>
        <end position="23"/>
    </location>
</feature>
<dbReference type="HOGENOM" id="CLU_036604_13_1_5"/>
<dbReference type="PANTHER" id="PTHR18964">
    <property type="entry name" value="ROK (REPRESSOR, ORF, KINASE) FAMILY"/>
    <property type="match status" value="1"/>
</dbReference>
<evidence type="ECO:0000313" key="3">
    <source>
        <dbReference type="EMBL" id="ABG64487.1"/>
    </source>
</evidence>
<feature type="region of interest" description="Disordered" evidence="2">
    <location>
        <begin position="420"/>
        <end position="442"/>
    </location>
</feature>
<dbReference type="SUPFAM" id="SSF46785">
    <property type="entry name" value="Winged helix' DNA-binding domain"/>
    <property type="match status" value="1"/>
</dbReference>
<reference evidence="3" key="1">
    <citation type="submission" date="2006-06" db="EMBL/GenBank/DDBJ databases">
        <title>Complete sequence of chromosome of Chelativorans sp. BNC1.</title>
        <authorList>
            <consortium name="US DOE Joint Genome Institute"/>
            <person name="Copeland A."/>
            <person name="Lucas S."/>
            <person name="Lapidus A."/>
            <person name="Barry K."/>
            <person name="Detter J.C."/>
            <person name="Glavina del Rio T."/>
            <person name="Hammon N."/>
            <person name="Israni S."/>
            <person name="Dalin E."/>
            <person name="Tice H."/>
            <person name="Pitluck S."/>
            <person name="Chertkov O."/>
            <person name="Brettin T."/>
            <person name="Bruce D."/>
            <person name="Han C."/>
            <person name="Tapia R."/>
            <person name="Gilna P."/>
            <person name="Schmutz J."/>
            <person name="Larimer F."/>
            <person name="Land M."/>
            <person name="Hauser L."/>
            <person name="Kyrpides N."/>
            <person name="Mikhailova N."/>
            <person name="Richardson P."/>
        </authorList>
    </citation>
    <scope>NUCLEOTIDE SEQUENCE</scope>
    <source>
        <strain evidence="3">BNC1</strain>
    </source>
</reference>
<dbReference type="Gene3D" id="3.30.420.40">
    <property type="match status" value="2"/>
</dbReference>
<dbReference type="InterPro" id="IPR043129">
    <property type="entry name" value="ATPase_NBD"/>
</dbReference>
<feature type="compositionally biased region" description="Polar residues" evidence="2">
    <location>
        <begin position="1"/>
        <end position="12"/>
    </location>
</feature>
<organism evidence="3">
    <name type="scientific">Chelativorans sp. (strain BNC1)</name>
    <dbReference type="NCBI Taxonomy" id="266779"/>
    <lineage>
        <taxon>Bacteria</taxon>
        <taxon>Pseudomonadati</taxon>
        <taxon>Pseudomonadota</taxon>
        <taxon>Alphaproteobacteria</taxon>
        <taxon>Hyphomicrobiales</taxon>
        <taxon>Phyllobacteriaceae</taxon>
        <taxon>Chelativorans</taxon>
    </lineage>
</organism>
<dbReference type="EMBL" id="CP000390">
    <property type="protein sequence ID" value="ABG64487.1"/>
    <property type="molecule type" value="Genomic_DNA"/>
</dbReference>
<accession>Q11DN8</accession>
<dbReference type="STRING" id="266779.Meso_3115"/>
<dbReference type="AlphaFoldDB" id="Q11DN8"/>
<comment type="similarity">
    <text evidence="1">Belongs to the ROK (NagC/XylR) family.</text>
</comment>
<dbReference type="PROSITE" id="PS01125">
    <property type="entry name" value="ROK"/>
    <property type="match status" value="1"/>
</dbReference>
<dbReference type="SUPFAM" id="SSF53067">
    <property type="entry name" value="Actin-like ATPase domain"/>
    <property type="match status" value="1"/>
</dbReference>
<proteinExistence type="inferred from homology"/>
<dbReference type="Gene3D" id="1.10.10.10">
    <property type="entry name" value="Winged helix-like DNA-binding domain superfamily/Winged helix DNA-binding domain"/>
    <property type="match status" value="1"/>
</dbReference>
<dbReference type="Pfam" id="PF00480">
    <property type="entry name" value="ROK"/>
    <property type="match status" value="1"/>
</dbReference>
<protein>
    <submittedName>
        <fullName evidence="3">ROK domain containing protein</fullName>
    </submittedName>
</protein>
<dbReference type="InterPro" id="IPR049874">
    <property type="entry name" value="ROK_cs"/>
</dbReference>